<organism evidence="7 8">
    <name type="scientific">Mesorhabditis belari</name>
    <dbReference type="NCBI Taxonomy" id="2138241"/>
    <lineage>
        <taxon>Eukaryota</taxon>
        <taxon>Metazoa</taxon>
        <taxon>Ecdysozoa</taxon>
        <taxon>Nematoda</taxon>
        <taxon>Chromadorea</taxon>
        <taxon>Rhabditida</taxon>
        <taxon>Rhabditina</taxon>
        <taxon>Rhabditomorpha</taxon>
        <taxon>Rhabditoidea</taxon>
        <taxon>Rhabditidae</taxon>
        <taxon>Mesorhabditinae</taxon>
        <taxon>Mesorhabditis</taxon>
    </lineage>
</organism>
<feature type="transmembrane region" description="Helical" evidence="6">
    <location>
        <begin position="54"/>
        <end position="73"/>
    </location>
</feature>
<dbReference type="AlphaFoldDB" id="A0AAF3EN92"/>
<evidence type="ECO:0000256" key="2">
    <source>
        <dbReference type="ARBA" id="ARBA00005731"/>
    </source>
</evidence>
<keyword evidence="4 6" id="KW-1133">Transmembrane helix</keyword>
<feature type="transmembrane region" description="Helical" evidence="6">
    <location>
        <begin position="24"/>
        <end position="42"/>
    </location>
</feature>
<keyword evidence="5 6" id="KW-0472">Membrane</keyword>
<keyword evidence="3 6" id="KW-0812">Transmembrane</keyword>
<feature type="transmembrane region" description="Helical" evidence="6">
    <location>
        <begin position="110"/>
        <end position="131"/>
    </location>
</feature>
<evidence type="ECO:0000256" key="4">
    <source>
        <dbReference type="ARBA" id="ARBA00022989"/>
    </source>
</evidence>
<protein>
    <submittedName>
        <fullName evidence="8">Uncharacterized protein</fullName>
    </submittedName>
</protein>
<comment type="subcellular location">
    <subcellularLocation>
        <location evidence="1">Membrane</location>
        <topology evidence="1">Multi-pass membrane protein</topology>
    </subcellularLocation>
</comment>
<evidence type="ECO:0000313" key="8">
    <source>
        <dbReference type="WBParaSite" id="MBELARI_LOCUS15516"/>
    </source>
</evidence>
<feature type="transmembrane region" description="Helical" evidence="6">
    <location>
        <begin position="208"/>
        <end position="230"/>
    </location>
</feature>
<evidence type="ECO:0000313" key="7">
    <source>
        <dbReference type="Proteomes" id="UP000887575"/>
    </source>
</evidence>
<feature type="transmembrane region" description="Helical" evidence="6">
    <location>
        <begin position="338"/>
        <end position="356"/>
    </location>
</feature>
<dbReference type="Proteomes" id="UP000887575">
    <property type="component" value="Unassembled WGS sequence"/>
</dbReference>
<dbReference type="Pfam" id="PF07857">
    <property type="entry name" value="TMEM144"/>
    <property type="match status" value="1"/>
</dbReference>
<dbReference type="PANTHER" id="PTHR16119">
    <property type="entry name" value="TRANSMEMBRANE PROTEIN 144"/>
    <property type="match status" value="1"/>
</dbReference>
<evidence type="ECO:0000256" key="5">
    <source>
        <dbReference type="ARBA" id="ARBA00023136"/>
    </source>
</evidence>
<dbReference type="GO" id="GO:0016020">
    <property type="term" value="C:membrane"/>
    <property type="evidence" value="ECO:0007669"/>
    <property type="project" value="UniProtKB-SubCell"/>
</dbReference>
<name>A0AAF3EN92_9BILA</name>
<reference evidence="8" key="1">
    <citation type="submission" date="2024-02" db="UniProtKB">
        <authorList>
            <consortium name="WormBaseParasite"/>
        </authorList>
    </citation>
    <scope>IDENTIFICATION</scope>
</reference>
<evidence type="ECO:0000256" key="3">
    <source>
        <dbReference type="ARBA" id="ARBA00022692"/>
    </source>
</evidence>
<dbReference type="GO" id="GO:0015144">
    <property type="term" value="F:carbohydrate transmembrane transporter activity"/>
    <property type="evidence" value="ECO:0007669"/>
    <property type="project" value="InterPro"/>
</dbReference>
<proteinExistence type="inferred from homology"/>
<dbReference type="PANTHER" id="PTHR16119:SF18">
    <property type="entry name" value="TRANSMEMBRANE PROTEIN 144 HOMOLOG"/>
    <property type="match status" value="1"/>
</dbReference>
<evidence type="ECO:0000256" key="1">
    <source>
        <dbReference type="ARBA" id="ARBA00004141"/>
    </source>
</evidence>
<feature type="transmembrane region" description="Helical" evidence="6">
    <location>
        <begin position="280"/>
        <end position="300"/>
    </location>
</feature>
<evidence type="ECO:0000256" key="6">
    <source>
        <dbReference type="SAM" id="Phobius"/>
    </source>
</evidence>
<dbReference type="WBParaSite" id="MBELARI_LOCUS15516">
    <property type="protein sequence ID" value="MBELARI_LOCUS15516"/>
    <property type="gene ID" value="MBELARI_LOCUS15516"/>
</dbReference>
<feature type="transmembrane region" description="Helical" evidence="6">
    <location>
        <begin position="143"/>
        <end position="162"/>
    </location>
</feature>
<accession>A0AAF3EN92</accession>
<feature type="transmembrane region" description="Helical" evidence="6">
    <location>
        <begin position="312"/>
        <end position="329"/>
    </location>
</feature>
<feature type="transmembrane region" description="Helical" evidence="6">
    <location>
        <begin position="250"/>
        <end position="268"/>
    </location>
</feature>
<sequence length="401" mass="45354">MNSTLTTLIFDATTETSKSAADSAIGYAALLISCLGFGLMFAPMRKVDSRDGFFVQWVQCSVVFLFGFIINIIRDFPKFEPIAAIGGILYATGNLFSIPIVARIGAGLSLLFWGSIQVMVGWAVARFGLPFDLLNESPVQHNALNYIGMFLTLICGIMFIFVKHENDERNVINEKVEQKETIELEESQVKIQQQSAEKTSLNETLGKLPYIGMACCLGVLHGLMMCPLDILKQKHPSDDKYRVFDFCFSYFSTIFFFSTIYFVIYCVVRRKKIYVNSAIILPTLVYGILWNVGMTFWFLSSDKLEQTVAYPITTRLPAIMSALIDVVIFKSIRGRNNLLYLSFCCLLGVMAVILIAEQIDEVFPLFLDKRNFYDEFHMNPHLRARFLSLMEGNVLSAQRLG</sequence>
<comment type="similarity">
    <text evidence="2">Belongs to the TMEM144 family.</text>
</comment>
<feature type="transmembrane region" description="Helical" evidence="6">
    <location>
        <begin position="79"/>
        <end position="98"/>
    </location>
</feature>
<dbReference type="InterPro" id="IPR012435">
    <property type="entry name" value="TMEM144"/>
</dbReference>
<dbReference type="InterPro" id="IPR010651">
    <property type="entry name" value="Sugar_transport"/>
</dbReference>
<keyword evidence="7" id="KW-1185">Reference proteome</keyword>